<organism evidence="2 3">
    <name type="scientific">Flavobacterium litorale</name>
    <dbReference type="NCBI Taxonomy" id="2856519"/>
    <lineage>
        <taxon>Bacteria</taxon>
        <taxon>Pseudomonadati</taxon>
        <taxon>Bacteroidota</taxon>
        <taxon>Flavobacteriia</taxon>
        <taxon>Flavobacteriales</taxon>
        <taxon>Flavobacteriaceae</taxon>
        <taxon>Flavobacterium</taxon>
    </lineage>
</organism>
<proteinExistence type="predicted"/>
<dbReference type="RefSeq" id="WP_220641210.1">
    <property type="nucleotide sequence ID" value="NZ_CP080429.1"/>
</dbReference>
<evidence type="ECO:0000313" key="3">
    <source>
        <dbReference type="Proteomes" id="UP000825381"/>
    </source>
</evidence>
<evidence type="ECO:0008006" key="4">
    <source>
        <dbReference type="Google" id="ProtNLM"/>
    </source>
</evidence>
<feature type="chain" id="PRO_5045620213" description="Peptidylprolyl isomerase" evidence="1">
    <location>
        <begin position="19"/>
        <end position="168"/>
    </location>
</feature>
<reference evidence="2 3" key="1">
    <citation type="submission" date="2021-07" db="EMBL/GenBank/DDBJ databases">
        <title>Flavobacterium WSW3-B6 sp.nov, isolated from seaweed.</title>
        <authorList>
            <person name="Muhammad N."/>
            <person name="Ho H."/>
            <person name="Lee Y.-J."/>
            <person name="Nguyen T."/>
            <person name="Ho J."/>
            <person name="Kim S.-G."/>
        </authorList>
    </citation>
    <scope>NUCLEOTIDE SEQUENCE [LARGE SCALE GENOMIC DNA]</scope>
    <source>
        <strain evidence="2 3">WSW3-B6</strain>
    </source>
</reference>
<protein>
    <recommendedName>
        <fullName evidence="4">Peptidylprolyl isomerase</fullName>
    </recommendedName>
</protein>
<feature type="signal peptide" evidence="1">
    <location>
        <begin position="1"/>
        <end position="18"/>
    </location>
</feature>
<sequence length="168" mass="19855">MKYLVLFFFFAITLNAQSVDIAQDSIGKGLSESELQIAKQQYLEMIQTDNYIQYKKNIKVMVQKLNGLQMFPQEKLDEYLANGKKIEELSIEEYRKKWLEENIKKTDFKSVEEALKFYKSTEVLLEKTQKSYEKLYQFIAKANIEQIKEITLPSKPSIYDVMDDSLKY</sequence>
<name>A0ABX8VCV3_9FLAO</name>
<evidence type="ECO:0000256" key="1">
    <source>
        <dbReference type="SAM" id="SignalP"/>
    </source>
</evidence>
<evidence type="ECO:0000313" key="2">
    <source>
        <dbReference type="EMBL" id="QYJ68871.1"/>
    </source>
</evidence>
<dbReference type="EMBL" id="CP080429">
    <property type="protein sequence ID" value="QYJ68871.1"/>
    <property type="molecule type" value="Genomic_DNA"/>
</dbReference>
<keyword evidence="1" id="KW-0732">Signal</keyword>
<accession>A0ABX8VCV3</accession>
<gene>
    <name evidence="2" type="ORF">K1I41_03025</name>
</gene>
<dbReference type="Proteomes" id="UP000825381">
    <property type="component" value="Chromosome"/>
</dbReference>
<keyword evidence="3" id="KW-1185">Reference proteome</keyword>